<evidence type="ECO:0000313" key="6">
    <source>
        <dbReference type="Proteomes" id="UP000018211"/>
    </source>
</evidence>
<sequence>MVKGKRLRKSTDKPTLGDVAKAAGVSTATVSRALNQPHQVKEPLRLRIEEQINKLGYVRDGAARALASNKKRMIGAVIPTIDNAIFASGINALERRLYEEGYTLMLAVSNYDPMHELKQVRDIMEQGVDGLLLVGNEHASETYSILEKHNQNFANLWVLDRESPYPSVGFDNFRAAQQITQYLINQGHRRFGFISGITEGNDRATARLNGALSVLEEQGIALHSQDIVECRYDIWEGRNACRHLLSRKKSSRPSAIICGNDVLAFGCLTECRELGVSVPEEVSITGFDDLPLCEHLTPSLTTIHVPSQMMGERAAEFILDKIAGRESPSHIEVPTQLVVRESTAQAPN</sequence>
<dbReference type="PANTHER" id="PTHR30146">
    <property type="entry name" value="LACI-RELATED TRANSCRIPTIONAL REPRESSOR"/>
    <property type="match status" value="1"/>
</dbReference>
<dbReference type="Gene3D" id="3.40.50.2300">
    <property type="match status" value="2"/>
</dbReference>
<dbReference type="SUPFAM" id="SSF53822">
    <property type="entry name" value="Periplasmic binding protein-like I"/>
    <property type="match status" value="1"/>
</dbReference>
<accession>A0AAV2VV52</accession>
<feature type="domain" description="HTH lacI-type" evidence="4">
    <location>
        <begin position="14"/>
        <end position="68"/>
    </location>
</feature>
<evidence type="ECO:0000256" key="2">
    <source>
        <dbReference type="ARBA" id="ARBA00023125"/>
    </source>
</evidence>
<dbReference type="SUPFAM" id="SSF47413">
    <property type="entry name" value="lambda repressor-like DNA-binding domains"/>
    <property type="match status" value="1"/>
</dbReference>
<dbReference type="InterPro" id="IPR000843">
    <property type="entry name" value="HTH_LacI"/>
</dbReference>
<keyword evidence="2" id="KW-0238">DNA-binding</keyword>
<evidence type="ECO:0000256" key="1">
    <source>
        <dbReference type="ARBA" id="ARBA00023015"/>
    </source>
</evidence>
<dbReference type="SMART" id="SM00354">
    <property type="entry name" value="HTH_LACI"/>
    <property type="match status" value="1"/>
</dbReference>
<keyword evidence="1" id="KW-0805">Transcription regulation</keyword>
<dbReference type="Pfam" id="PF00356">
    <property type="entry name" value="LacI"/>
    <property type="match status" value="1"/>
</dbReference>
<dbReference type="AlphaFoldDB" id="A0AAV2VV52"/>
<dbReference type="CDD" id="cd06273">
    <property type="entry name" value="PBP1_LacI-like"/>
    <property type="match status" value="1"/>
</dbReference>
<gene>
    <name evidence="5" type="ORF">VIBNISOn1_560146</name>
</gene>
<proteinExistence type="predicted"/>
<organism evidence="5 6">
    <name type="scientific">Vibrio nigripulchritudo SOn1</name>
    <dbReference type="NCBI Taxonomy" id="1238450"/>
    <lineage>
        <taxon>Bacteria</taxon>
        <taxon>Pseudomonadati</taxon>
        <taxon>Pseudomonadota</taxon>
        <taxon>Gammaproteobacteria</taxon>
        <taxon>Vibrionales</taxon>
        <taxon>Vibrionaceae</taxon>
        <taxon>Vibrio</taxon>
    </lineage>
</organism>
<dbReference type="Proteomes" id="UP000018211">
    <property type="component" value="Unassembled WGS sequence"/>
</dbReference>
<dbReference type="Gene3D" id="1.10.260.40">
    <property type="entry name" value="lambda repressor-like DNA-binding domains"/>
    <property type="match status" value="1"/>
</dbReference>
<reference evidence="5 6" key="1">
    <citation type="journal article" date="2013" name="ISME J.">
        <title>Comparative genomics of pathogenic lineages of Vibrio nigripulchritudo identifies virulence-associated traits.</title>
        <authorList>
            <person name="Goudenege D."/>
            <person name="Labreuche Y."/>
            <person name="Krin E."/>
            <person name="Ansquer D."/>
            <person name="Mangenot S."/>
            <person name="Calteau A."/>
            <person name="Medigue C."/>
            <person name="Mazel D."/>
            <person name="Polz M.F."/>
            <person name="Le Roux F."/>
        </authorList>
    </citation>
    <scope>NUCLEOTIDE SEQUENCE [LARGE SCALE GENOMIC DNA]</scope>
    <source>
        <strain evidence="5 6">SOn1</strain>
    </source>
</reference>
<dbReference type="InterPro" id="IPR046335">
    <property type="entry name" value="LacI/GalR-like_sensor"/>
</dbReference>
<evidence type="ECO:0000259" key="4">
    <source>
        <dbReference type="PROSITE" id="PS50932"/>
    </source>
</evidence>
<name>A0AAV2VV52_9VIBR</name>
<dbReference type="InterPro" id="IPR010982">
    <property type="entry name" value="Lambda_DNA-bd_dom_sf"/>
</dbReference>
<evidence type="ECO:0000256" key="3">
    <source>
        <dbReference type="ARBA" id="ARBA00023163"/>
    </source>
</evidence>
<protein>
    <submittedName>
        <fullName evidence="5">Transcriptional regulator LacI family</fullName>
    </submittedName>
</protein>
<dbReference type="PROSITE" id="PS00356">
    <property type="entry name" value="HTH_LACI_1"/>
    <property type="match status" value="1"/>
</dbReference>
<dbReference type="CDD" id="cd01392">
    <property type="entry name" value="HTH_LacI"/>
    <property type="match status" value="1"/>
</dbReference>
<keyword evidence="3" id="KW-0804">Transcription</keyword>
<dbReference type="GO" id="GO:0003700">
    <property type="term" value="F:DNA-binding transcription factor activity"/>
    <property type="evidence" value="ECO:0007669"/>
    <property type="project" value="TreeGrafter"/>
</dbReference>
<dbReference type="PROSITE" id="PS50932">
    <property type="entry name" value="HTH_LACI_2"/>
    <property type="match status" value="1"/>
</dbReference>
<dbReference type="PANTHER" id="PTHR30146:SF138">
    <property type="entry name" value="TRANSCRIPTIONAL REGULATORY PROTEIN"/>
    <property type="match status" value="1"/>
</dbReference>
<dbReference type="PRINTS" id="PR00036">
    <property type="entry name" value="HTHLACI"/>
</dbReference>
<comment type="caution">
    <text evidence="5">The sequence shown here is derived from an EMBL/GenBank/DDBJ whole genome shotgun (WGS) entry which is preliminary data.</text>
</comment>
<dbReference type="Pfam" id="PF13377">
    <property type="entry name" value="Peripla_BP_3"/>
    <property type="match status" value="1"/>
</dbReference>
<dbReference type="EMBL" id="CAOF01000149">
    <property type="protein sequence ID" value="CCO48609.1"/>
    <property type="molecule type" value="Genomic_DNA"/>
</dbReference>
<dbReference type="RefSeq" id="WP_022604636.1">
    <property type="nucleotide sequence ID" value="NZ_LK391965.1"/>
</dbReference>
<dbReference type="InterPro" id="IPR028082">
    <property type="entry name" value="Peripla_BP_I"/>
</dbReference>
<evidence type="ECO:0000313" key="5">
    <source>
        <dbReference type="EMBL" id="CCO48609.1"/>
    </source>
</evidence>
<dbReference type="GO" id="GO:0000976">
    <property type="term" value="F:transcription cis-regulatory region binding"/>
    <property type="evidence" value="ECO:0007669"/>
    <property type="project" value="TreeGrafter"/>
</dbReference>